<accession>A0ABX1W749</accession>
<protein>
    <submittedName>
        <fullName evidence="1">Uncharacterized protein</fullName>
    </submittedName>
</protein>
<proteinExistence type="predicted"/>
<organism evidence="1 2">
    <name type="scientific">Mucilaginibacter humi</name>
    <dbReference type="NCBI Taxonomy" id="2732510"/>
    <lineage>
        <taxon>Bacteria</taxon>
        <taxon>Pseudomonadati</taxon>
        <taxon>Bacteroidota</taxon>
        <taxon>Sphingobacteriia</taxon>
        <taxon>Sphingobacteriales</taxon>
        <taxon>Sphingobacteriaceae</taxon>
        <taxon>Mucilaginibacter</taxon>
    </lineage>
</organism>
<gene>
    <name evidence="1" type="ORF">HK413_12155</name>
</gene>
<name>A0ABX1W749_9SPHI</name>
<dbReference type="Proteomes" id="UP000566071">
    <property type="component" value="Unassembled WGS sequence"/>
</dbReference>
<reference evidence="1 2" key="1">
    <citation type="submission" date="2020-05" db="EMBL/GenBank/DDBJ databases">
        <authorList>
            <person name="Khan S.A."/>
            <person name="Jeon C.O."/>
            <person name="Chun B.H."/>
        </authorList>
    </citation>
    <scope>NUCLEOTIDE SEQUENCE [LARGE SCALE GENOMIC DNA]</scope>
    <source>
        <strain evidence="1 2">S1162</strain>
    </source>
</reference>
<evidence type="ECO:0000313" key="1">
    <source>
        <dbReference type="EMBL" id="NNU34636.1"/>
    </source>
</evidence>
<dbReference type="RefSeq" id="WP_217452279.1">
    <property type="nucleotide sequence ID" value="NZ_JABFCR010000059.1"/>
</dbReference>
<comment type="caution">
    <text evidence="1">The sequence shown here is derived from an EMBL/GenBank/DDBJ whole genome shotgun (WGS) entry which is preliminary data.</text>
</comment>
<keyword evidence="2" id="KW-1185">Reference proteome</keyword>
<evidence type="ECO:0000313" key="2">
    <source>
        <dbReference type="Proteomes" id="UP000566071"/>
    </source>
</evidence>
<sequence>MYTRKRDENNYKDIYRPLDMPNYEISVVTLFNNPPYALFDKNGIVINGDPLYEGTLSKARLSELLPVDYVPTQSFEALQHK</sequence>
<dbReference type="EMBL" id="JABFCR010000059">
    <property type="protein sequence ID" value="NNU34636.1"/>
    <property type="molecule type" value="Genomic_DNA"/>
</dbReference>